<dbReference type="EMBL" id="AP019620">
    <property type="protein sequence ID" value="BBJ39351.1"/>
    <property type="molecule type" value="Genomic_DNA"/>
</dbReference>
<reference evidence="1 2" key="1">
    <citation type="journal article" date="2020" name="Int. J. Syst. Evol. Microbiol.">
        <title>Reclassification of Streptomyces castelarensis and Streptomyces sporoclivatus as later heterotypic synonyms of Streptomyces antimycoticus.</title>
        <authorList>
            <person name="Komaki H."/>
            <person name="Tamura T."/>
        </authorList>
    </citation>
    <scope>NUCLEOTIDE SEQUENCE [LARGE SCALE GENOMIC DNA]</scope>
    <source>
        <strain evidence="1 2">NBRC 100767</strain>
    </source>
</reference>
<evidence type="ECO:0000313" key="1">
    <source>
        <dbReference type="EMBL" id="BBJ39351.1"/>
    </source>
</evidence>
<sequence length="72" mass="7568">MRVRALRRAAADALGDQPSSIAVSRMRARVASDSRPLSLNAWDTAAVDTPAAAATCLMVGRRPCFTVGVLTP</sequence>
<dbReference type="AlphaFoldDB" id="A0A499UQ78"/>
<proteinExistence type="predicted"/>
<dbReference type="Proteomes" id="UP000463951">
    <property type="component" value="Chromosome"/>
</dbReference>
<protein>
    <submittedName>
        <fullName evidence="1">Uncharacterized protein</fullName>
    </submittedName>
</protein>
<gene>
    <name evidence="1" type="ORF">SSPO_020690</name>
</gene>
<accession>A0A499UQ78</accession>
<evidence type="ECO:0000313" key="2">
    <source>
        <dbReference type="Proteomes" id="UP000463951"/>
    </source>
</evidence>
<name>A0A499UQ78_9ACTN</name>
<organism evidence="1 2">
    <name type="scientific">Streptomyces antimycoticus</name>
    <dbReference type="NCBI Taxonomy" id="68175"/>
    <lineage>
        <taxon>Bacteria</taxon>
        <taxon>Bacillati</taxon>
        <taxon>Actinomycetota</taxon>
        <taxon>Actinomycetes</taxon>
        <taxon>Kitasatosporales</taxon>
        <taxon>Streptomycetaceae</taxon>
        <taxon>Streptomyces</taxon>
        <taxon>Streptomyces violaceusniger group</taxon>
    </lineage>
</organism>